<evidence type="ECO:0000259" key="3">
    <source>
        <dbReference type="Pfam" id="PF22494"/>
    </source>
</evidence>
<reference evidence="4 5" key="1">
    <citation type="submission" date="2020-05" db="EMBL/GenBank/DDBJ databases">
        <title>Bremerella alba sp. nov., a novel planctomycete isolated from the surface of the macroalga Fucus spiralis.</title>
        <authorList>
            <person name="Godinho O."/>
            <person name="Botelho R."/>
            <person name="Albuquerque L."/>
            <person name="Wiegand S."/>
            <person name="Da Costa M.S."/>
            <person name="Lobo-Da-Cunha A."/>
            <person name="Jogler C."/>
            <person name="Lage O.M."/>
        </authorList>
    </citation>
    <scope>NUCLEOTIDE SEQUENCE [LARGE SCALE GENOMIC DNA]</scope>
    <source>
        <strain evidence="4 5">FF15</strain>
    </source>
</reference>
<dbReference type="PANTHER" id="PTHR46928:SF1">
    <property type="entry name" value="MESENCHYME-SPECIFIC CELL SURFACE GLYCOPROTEIN"/>
    <property type="match status" value="1"/>
</dbReference>
<dbReference type="PANTHER" id="PTHR46928">
    <property type="entry name" value="MESENCHYME-SPECIFIC CELL SURFACE GLYCOPROTEIN"/>
    <property type="match status" value="1"/>
</dbReference>
<feature type="compositionally biased region" description="Basic and acidic residues" evidence="1">
    <location>
        <begin position="415"/>
        <end position="425"/>
    </location>
</feature>
<dbReference type="EMBL" id="JABRWO010000012">
    <property type="protein sequence ID" value="MBA2117027.1"/>
    <property type="molecule type" value="Genomic_DNA"/>
</dbReference>
<dbReference type="Gene3D" id="2.130.10.10">
    <property type="entry name" value="YVTN repeat-like/Quinoprotein amine dehydrogenase"/>
    <property type="match status" value="1"/>
</dbReference>
<feature type="signal peptide" evidence="2">
    <location>
        <begin position="1"/>
        <end position="22"/>
    </location>
</feature>
<evidence type="ECO:0000313" key="5">
    <source>
        <dbReference type="Proteomes" id="UP000551616"/>
    </source>
</evidence>
<keyword evidence="5" id="KW-1185">Reference proteome</keyword>
<keyword evidence="2" id="KW-0732">Signal</keyword>
<dbReference type="Pfam" id="PF22494">
    <property type="entry name" value="choice_anch_I"/>
    <property type="match status" value="1"/>
</dbReference>
<dbReference type="SUPFAM" id="SSF51004">
    <property type="entry name" value="C-terminal (heme d1) domain of cytochrome cd1-nitrite reductase"/>
    <property type="match status" value="1"/>
</dbReference>
<protein>
    <recommendedName>
        <fullName evidence="3">Choice-of-anchor I domain-containing protein</fullName>
    </recommendedName>
</protein>
<organism evidence="4 5">
    <name type="scientific">Bremerella alba</name>
    <dbReference type="NCBI Taxonomy" id="980252"/>
    <lineage>
        <taxon>Bacteria</taxon>
        <taxon>Pseudomonadati</taxon>
        <taxon>Planctomycetota</taxon>
        <taxon>Planctomycetia</taxon>
        <taxon>Pirellulales</taxon>
        <taxon>Pirellulaceae</taxon>
        <taxon>Bremerella</taxon>
    </lineage>
</organism>
<dbReference type="InterPro" id="IPR052956">
    <property type="entry name" value="Mesenchyme-surface_protein"/>
</dbReference>
<comment type="caution">
    <text evidence="4">The sequence shown here is derived from an EMBL/GenBank/DDBJ whole genome shotgun (WGS) entry which is preliminary data.</text>
</comment>
<evidence type="ECO:0000313" key="4">
    <source>
        <dbReference type="EMBL" id="MBA2117027.1"/>
    </source>
</evidence>
<dbReference type="Proteomes" id="UP000551616">
    <property type="component" value="Unassembled WGS sequence"/>
</dbReference>
<proteinExistence type="predicted"/>
<dbReference type="InterPro" id="IPR015943">
    <property type="entry name" value="WD40/YVTN_repeat-like_dom_sf"/>
</dbReference>
<sequence>MKVFSLNSAVLASLVLAGSAAAGPLDFLFGTPSLEEAWRYEAEGGETACEIVSYDADTRKVFVTNAADETVDVLDATDGTLLHQIDVGDVNSVSCYEGLVAIAVAAETGVRGKVILLNAEDYTVYSEPEAGYLPDMVTFTPNGKYVLVANEGEPNDDYDIDPVGSVSIIDVTDPADPEVFETGFESFNSEEAALKAAGVRIFGPGASVAQDIEPEYITVSANSRTAYVSCQENNAIAVISIPAKRVLSINPLGFKDHSLPENAMDASDDDNGTINIQPWPTKGMYMPDSIASTQFFGFTLVASANEGDARDYDGFAEEERIKDLVLDEDAFPDADELQEDENLGRLNVTTTLGDLDNDNEYEELYSFGARSFSIWLLTPFGQTVQVYDSGSDFEEITAAQVPDFFNSDDGDSDNFDNRSDAKGPEPEAIDIGSDLGCTWAFIGLERVGGVMVYDITNPLNPSFVQYSRNLTDVAPEGIDFISRSNSPFTEPAIVVAHEVSGTTTLFKIKRTGGLLSRLLNN</sequence>
<evidence type="ECO:0000256" key="1">
    <source>
        <dbReference type="SAM" id="MobiDB-lite"/>
    </source>
</evidence>
<dbReference type="RefSeq" id="WP_207398407.1">
    <property type="nucleotide sequence ID" value="NZ_JABRWO010000012.1"/>
</dbReference>
<evidence type="ECO:0000256" key="2">
    <source>
        <dbReference type="SAM" id="SignalP"/>
    </source>
</evidence>
<dbReference type="InterPro" id="IPR055188">
    <property type="entry name" value="Choice_anch_I"/>
</dbReference>
<dbReference type="AlphaFoldDB" id="A0A7V8V8Q0"/>
<dbReference type="NCBIfam" id="NF038117">
    <property type="entry name" value="choice_anch_I"/>
    <property type="match status" value="1"/>
</dbReference>
<feature type="region of interest" description="Disordered" evidence="1">
    <location>
        <begin position="403"/>
        <end position="427"/>
    </location>
</feature>
<feature type="domain" description="Choice-of-anchor I" evidence="3">
    <location>
        <begin position="48"/>
        <end position="508"/>
    </location>
</feature>
<name>A0A7V8V8Q0_9BACT</name>
<feature type="chain" id="PRO_5031499163" description="Choice-of-anchor I domain-containing protein" evidence="2">
    <location>
        <begin position="23"/>
        <end position="521"/>
    </location>
</feature>
<accession>A0A7V8V8Q0</accession>
<gene>
    <name evidence="4" type="ORF">HOV93_42210</name>
</gene>
<dbReference type="InterPro" id="IPR011048">
    <property type="entry name" value="Haem_d1_sf"/>
</dbReference>